<evidence type="ECO:0000313" key="2">
    <source>
        <dbReference type="EMBL" id="MDC0677158.1"/>
    </source>
</evidence>
<evidence type="ECO:0000313" key="3">
    <source>
        <dbReference type="Proteomes" id="UP001217485"/>
    </source>
</evidence>
<name>A0ABT5BSL7_9BACT</name>
<keyword evidence="3" id="KW-1185">Reference proteome</keyword>
<protein>
    <recommendedName>
        <fullName evidence="4">KilA-N DNA-binding domain-containing protein</fullName>
    </recommendedName>
</protein>
<organism evidence="2 3">
    <name type="scientific">Sorangium atrum</name>
    <dbReference type="NCBI Taxonomy" id="2995308"/>
    <lineage>
        <taxon>Bacteria</taxon>
        <taxon>Pseudomonadati</taxon>
        <taxon>Myxococcota</taxon>
        <taxon>Polyangia</taxon>
        <taxon>Polyangiales</taxon>
        <taxon>Polyangiaceae</taxon>
        <taxon>Sorangium</taxon>
    </lineage>
</organism>
<dbReference type="EMBL" id="JAQNDK010000001">
    <property type="protein sequence ID" value="MDC0677158.1"/>
    <property type="molecule type" value="Genomic_DNA"/>
</dbReference>
<proteinExistence type="predicted"/>
<comment type="caution">
    <text evidence="2">The sequence shown here is derived from an EMBL/GenBank/DDBJ whole genome shotgun (WGS) entry which is preliminary data.</text>
</comment>
<evidence type="ECO:0000256" key="1">
    <source>
        <dbReference type="SAM" id="MobiDB-lite"/>
    </source>
</evidence>
<reference evidence="2 3" key="1">
    <citation type="submission" date="2023-01" db="EMBL/GenBank/DDBJ databases">
        <title>Minimal conservation of predation-associated metabolite biosynthetic gene clusters underscores biosynthetic potential of Myxococcota including descriptions for ten novel species: Archangium lansinium sp. nov., Myxococcus landrumus sp. nov., Nannocystis bai.</title>
        <authorList>
            <person name="Ahearne A."/>
            <person name="Stevens C."/>
            <person name="Dowd S."/>
        </authorList>
    </citation>
    <scope>NUCLEOTIDE SEQUENCE [LARGE SCALE GENOMIC DNA]</scope>
    <source>
        <strain evidence="2 3">WIWO2</strain>
    </source>
</reference>
<dbReference type="Proteomes" id="UP001217485">
    <property type="component" value="Unassembled WGS sequence"/>
</dbReference>
<sequence>MLPEIAIGATTDNGGRSGGSGMGGSSELVLREVNGWTVGFRDGEDEPLVRDVDLADRLEYERPRKIRELIERHREAGNLNDSEVRPTVGRTSPQGGRPGTEYWLTEAAALFIVTKSETPTAIAITRELIAVYMAARRSELSAVRQPANDTRDAELERARVITRIVELMSPAVSQESKDAALAHGLRLLTGQRAADVLPALPGGQWHRPDDIARLAGVSRQMVGIRITKLGIRGKEPHCKTIMDKKPGSDVADVPCYLYDDHYKDLILKDLAEDPPKLAKKKVQSAA</sequence>
<accession>A0ABT5BSL7</accession>
<evidence type="ECO:0008006" key="4">
    <source>
        <dbReference type="Google" id="ProtNLM"/>
    </source>
</evidence>
<gene>
    <name evidence="2" type="ORF">POL72_05355</name>
</gene>
<feature type="region of interest" description="Disordered" evidence="1">
    <location>
        <begin position="1"/>
        <end position="25"/>
    </location>
</feature>
<feature type="compositionally biased region" description="Gly residues" evidence="1">
    <location>
        <begin position="15"/>
        <end position="24"/>
    </location>
</feature>
<dbReference type="RefSeq" id="WP_272093928.1">
    <property type="nucleotide sequence ID" value="NZ_JAQNDK010000001.1"/>
</dbReference>